<comment type="function">
    <text evidence="2">Catalyzes the hydrolysis of 5-hydroxyisourate (HIU) to 2-oxo-4-hydroxy-4-carboxy-5-ureidoimidazoline (OHCU).</text>
</comment>
<evidence type="ECO:0000256" key="11">
    <source>
        <dbReference type="ARBA" id="ARBA00022801"/>
    </source>
</evidence>
<dbReference type="GO" id="GO:0033971">
    <property type="term" value="F:hydroxyisourate hydrolase activity"/>
    <property type="evidence" value="ECO:0007669"/>
    <property type="project" value="UniProtKB-EC"/>
</dbReference>
<comment type="similarity">
    <text evidence="4 13">Belongs to the transthyretin family. 5-hydroxyisourate hydrolase subfamily.</text>
</comment>
<dbReference type="NCBIfam" id="NF011610">
    <property type="entry name" value="PRK15036.1"/>
    <property type="match status" value="1"/>
</dbReference>
<feature type="chain" id="PRO_5042614643" description="5-hydroxyisourate hydrolase" evidence="14">
    <location>
        <begin position="23"/>
        <end position="137"/>
    </location>
</feature>
<dbReference type="PANTHER" id="PTHR10395:SF7">
    <property type="entry name" value="5-HYDROXYISOURATE HYDROLASE"/>
    <property type="match status" value="1"/>
</dbReference>
<evidence type="ECO:0000256" key="10">
    <source>
        <dbReference type="ARBA" id="ARBA00022764"/>
    </source>
</evidence>
<comment type="subunit">
    <text evidence="5 13">Homotetramer.</text>
</comment>
<keyword evidence="11 13" id="KW-0378">Hydrolase</keyword>
<feature type="domain" description="Transthyretin/hydroxyisourate hydrolase" evidence="15">
    <location>
        <begin position="27"/>
        <end position="136"/>
    </location>
</feature>
<dbReference type="InterPro" id="IPR000895">
    <property type="entry name" value="Transthyretin/HIU_hydrolase"/>
</dbReference>
<dbReference type="GO" id="GO:0042597">
    <property type="term" value="C:periplasmic space"/>
    <property type="evidence" value="ECO:0007669"/>
    <property type="project" value="UniProtKB-SubCell"/>
</dbReference>
<reference evidence="16 17" key="1">
    <citation type="submission" date="2016-04" db="EMBL/GenBank/DDBJ databases">
        <title>ATOL: Assembling a taxonomically balanced genome-scale reconstruction of the evolutionary history of the Enterobacteriaceae.</title>
        <authorList>
            <person name="Plunkett G.III."/>
            <person name="Neeno-Eckwall E.C."/>
            <person name="Glasner J.D."/>
            <person name="Perna N.T."/>
        </authorList>
    </citation>
    <scope>NUCLEOTIDE SEQUENCE [LARGE SCALE GENOMIC DNA]</scope>
    <source>
        <strain evidence="16 17">ATCC 700826</strain>
    </source>
</reference>
<organism evidence="16 17">
    <name type="scientific">Proteus hauseri ATCC 700826</name>
    <dbReference type="NCBI Taxonomy" id="1354271"/>
    <lineage>
        <taxon>Bacteria</taxon>
        <taxon>Pseudomonadati</taxon>
        <taxon>Pseudomonadota</taxon>
        <taxon>Gammaproteobacteria</taxon>
        <taxon>Enterobacterales</taxon>
        <taxon>Morganellaceae</taxon>
        <taxon>Proteus</taxon>
    </lineage>
</organism>
<comment type="catalytic activity">
    <reaction evidence="1 13">
        <text>5-hydroxyisourate + H2O = 5-hydroxy-2-oxo-4-ureido-2,5-dihydro-1H-imidazole-5-carboxylate + H(+)</text>
        <dbReference type="Rhea" id="RHEA:23736"/>
        <dbReference type="ChEBI" id="CHEBI:15377"/>
        <dbReference type="ChEBI" id="CHEBI:15378"/>
        <dbReference type="ChEBI" id="CHEBI:18072"/>
        <dbReference type="ChEBI" id="CHEBI:58639"/>
        <dbReference type="EC" id="3.5.2.17"/>
    </reaction>
</comment>
<dbReference type="FunFam" id="2.60.40.180:FF:000001">
    <property type="entry name" value="5-hydroxyisourate hydrolase"/>
    <property type="match status" value="1"/>
</dbReference>
<dbReference type="InterPro" id="IPR014306">
    <property type="entry name" value="Hydroxyisourate_hydrolase"/>
</dbReference>
<evidence type="ECO:0000313" key="17">
    <source>
        <dbReference type="Proteomes" id="UP000078250"/>
    </source>
</evidence>
<evidence type="ECO:0000256" key="12">
    <source>
        <dbReference type="PIRSR" id="PIRSR600895-51"/>
    </source>
</evidence>
<dbReference type="InterPro" id="IPR023419">
    <property type="entry name" value="Transthyretin_CS"/>
</dbReference>
<evidence type="ECO:0000313" key="16">
    <source>
        <dbReference type="EMBL" id="OAT47141.1"/>
    </source>
</evidence>
<dbReference type="NCBIfam" id="TIGR02962">
    <property type="entry name" value="hdxy_isourate"/>
    <property type="match status" value="1"/>
</dbReference>
<dbReference type="SUPFAM" id="SSF49472">
    <property type="entry name" value="Transthyretin (synonym: prealbumin)"/>
    <property type="match status" value="1"/>
</dbReference>
<comment type="subcellular location">
    <subcellularLocation>
        <location evidence="3">Periplasm</location>
    </subcellularLocation>
</comment>
<dbReference type="Proteomes" id="UP000078250">
    <property type="component" value="Unassembled WGS sequence"/>
</dbReference>
<dbReference type="CDD" id="cd05822">
    <property type="entry name" value="TLP_HIUase"/>
    <property type="match status" value="1"/>
</dbReference>
<evidence type="ECO:0000259" key="15">
    <source>
        <dbReference type="Pfam" id="PF00576"/>
    </source>
</evidence>
<evidence type="ECO:0000256" key="13">
    <source>
        <dbReference type="RuleBase" id="RU361270"/>
    </source>
</evidence>
<accession>A0AAJ3HSQ5</accession>
<dbReference type="EMBL" id="LXEV01000021">
    <property type="protein sequence ID" value="OAT47141.1"/>
    <property type="molecule type" value="Genomic_DNA"/>
</dbReference>
<dbReference type="RefSeq" id="WP_064719651.1">
    <property type="nucleotide sequence ID" value="NZ_LXEV01000021.1"/>
</dbReference>
<feature type="signal peptide" evidence="14">
    <location>
        <begin position="1"/>
        <end position="22"/>
    </location>
</feature>
<feature type="binding site" evidence="12">
    <location>
        <position position="30"/>
    </location>
    <ligand>
        <name>substrate</name>
    </ligand>
</feature>
<evidence type="ECO:0000256" key="8">
    <source>
        <dbReference type="ARBA" id="ARBA00022631"/>
    </source>
</evidence>
<evidence type="ECO:0000256" key="3">
    <source>
        <dbReference type="ARBA" id="ARBA00004418"/>
    </source>
</evidence>
<feature type="binding site" evidence="12">
    <location>
        <position position="68"/>
    </location>
    <ligand>
        <name>substrate</name>
    </ligand>
</feature>
<proteinExistence type="inferred from homology"/>
<sequence>MKKNILFLLLSSLMMAPTLSMAASNLLSVHILNQQTGKPTPNVEVTLEKKQSNNWVLLNSEKTDNDGRIKAIWPDNSVPPSAGDYRVVFKTGDYFKTQGKESFFPEIPVEFHIDNVNEHYHIPLLLSQYGYSTYRGS</sequence>
<dbReference type="InterPro" id="IPR023416">
    <property type="entry name" value="Transthyretin/HIU_hydrolase_d"/>
</dbReference>
<name>A0AAJ3HSQ5_PROHU</name>
<dbReference type="Gene3D" id="2.60.40.180">
    <property type="entry name" value="Transthyretin/hydroxyisourate hydrolase domain"/>
    <property type="match status" value="1"/>
</dbReference>
<dbReference type="GO" id="GO:0006144">
    <property type="term" value="P:purine nucleobase metabolic process"/>
    <property type="evidence" value="ECO:0007669"/>
    <property type="project" value="UniProtKB-KW"/>
</dbReference>
<feature type="binding site" evidence="12">
    <location>
        <position position="134"/>
    </location>
    <ligand>
        <name>substrate</name>
    </ligand>
</feature>
<evidence type="ECO:0000256" key="1">
    <source>
        <dbReference type="ARBA" id="ARBA00001043"/>
    </source>
</evidence>
<evidence type="ECO:0000256" key="4">
    <source>
        <dbReference type="ARBA" id="ARBA00009850"/>
    </source>
</evidence>
<dbReference type="InterPro" id="IPR036817">
    <property type="entry name" value="Transthyretin/HIU_hydrolase_sf"/>
</dbReference>
<dbReference type="Pfam" id="PF00576">
    <property type="entry name" value="Transthyretin"/>
    <property type="match status" value="1"/>
</dbReference>
<evidence type="ECO:0000256" key="6">
    <source>
        <dbReference type="ARBA" id="ARBA00012609"/>
    </source>
</evidence>
<gene>
    <name evidence="16" type="ORF">M997_1668</name>
</gene>
<keyword evidence="10" id="KW-0574">Periplasm</keyword>
<keyword evidence="17" id="KW-1185">Reference proteome</keyword>
<dbReference type="PANTHER" id="PTHR10395">
    <property type="entry name" value="URICASE AND TRANSTHYRETIN-RELATED"/>
    <property type="match status" value="1"/>
</dbReference>
<protein>
    <recommendedName>
        <fullName evidence="7 13">5-hydroxyisourate hydrolase</fullName>
        <shortName evidence="13">HIU hydrolase</shortName>
        <shortName evidence="13">HIUHase</shortName>
        <ecNumber evidence="6 13">3.5.2.17</ecNumber>
    </recommendedName>
</protein>
<dbReference type="PROSITE" id="PS00769">
    <property type="entry name" value="TRANSTHYRETIN_2"/>
    <property type="match status" value="1"/>
</dbReference>
<evidence type="ECO:0000256" key="5">
    <source>
        <dbReference type="ARBA" id="ARBA00011881"/>
    </source>
</evidence>
<dbReference type="EC" id="3.5.2.17" evidence="6 13"/>
<keyword evidence="8 13" id="KW-0659">Purine metabolism</keyword>
<comment type="caution">
    <text evidence="16">The sequence shown here is derived from an EMBL/GenBank/DDBJ whole genome shotgun (WGS) entry which is preliminary data.</text>
</comment>
<dbReference type="PRINTS" id="PR00189">
    <property type="entry name" value="TRNSTHYRETIN"/>
</dbReference>
<evidence type="ECO:0000256" key="14">
    <source>
        <dbReference type="SAM" id="SignalP"/>
    </source>
</evidence>
<keyword evidence="9 14" id="KW-0732">Signal</keyword>
<evidence type="ECO:0000256" key="9">
    <source>
        <dbReference type="ARBA" id="ARBA00022729"/>
    </source>
</evidence>
<dbReference type="AlphaFoldDB" id="A0AAJ3HSQ5"/>
<evidence type="ECO:0000256" key="7">
    <source>
        <dbReference type="ARBA" id="ARBA00017539"/>
    </source>
</evidence>
<evidence type="ECO:0000256" key="2">
    <source>
        <dbReference type="ARBA" id="ARBA00002704"/>
    </source>
</evidence>